<feature type="domain" description="HAMP" evidence="11">
    <location>
        <begin position="329"/>
        <end position="362"/>
    </location>
</feature>
<evidence type="ECO:0000259" key="10">
    <source>
        <dbReference type="PROSITE" id="PS50111"/>
    </source>
</evidence>
<dbReference type="SUPFAM" id="SSF58104">
    <property type="entry name" value="Methyl-accepting chemotaxis protein (MCP) signaling domain"/>
    <property type="match status" value="1"/>
</dbReference>
<dbReference type="GO" id="GO:0005886">
    <property type="term" value="C:plasma membrane"/>
    <property type="evidence" value="ECO:0007669"/>
    <property type="project" value="UniProtKB-SubCell"/>
</dbReference>
<comment type="subcellular location">
    <subcellularLocation>
        <location evidence="1">Cell membrane</location>
        <topology evidence="1">Multi-pass membrane protein</topology>
    </subcellularLocation>
</comment>
<dbReference type="Gene3D" id="6.10.340.10">
    <property type="match status" value="1"/>
</dbReference>
<gene>
    <name evidence="12" type="ORF">IAA16_10740</name>
</gene>
<dbReference type="InterPro" id="IPR004090">
    <property type="entry name" value="Chemotax_Me-accpt_rcpt"/>
</dbReference>
<dbReference type="InterPro" id="IPR003660">
    <property type="entry name" value="HAMP_dom"/>
</dbReference>
<evidence type="ECO:0000313" key="12">
    <source>
        <dbReference type="EMBL" id="MBU3851034.1"/>
    </source>
</evidence>
<keyword evidence="3 9" id="KW-0812">Transmembrane</keyword>
<evidence type="ECO:0000256" key="4">
    <source>
        <dbReference type="ARBA" id="ARBA00022989"/>
    </source>
</evidence>
<keyword evidence="4 9" id="KW-1133">Transmembrane helix</keyword>
<evidence type="ECO:0000259" key="11">
    <source>
        <dbReference type="PROSITE" id="PS50885"/>
    </source>
</evidence>
<dbReference type="Gene3D" id="1.10.287.950">
    <property type="entry name" value="Methyl-accepting chemotaxis protein"/>
    <property type="match status" value="1"/>
</dbReference>
<dbReference type="EMBL" id="JAHLFV010000243">
    <property type="protein sequence ID" value="MBU3851034.1"/>
    <property type="molecule type" value="Genomic_DNA"/>
</dbReference>
<feature type="transmembrane region" description="Helical" evidence="9">
    <location>
        <begin position="280"/>
        <end position="303"/>
    </location>
</feature>
<protein>
    <submittedName>
        <fullName evidence="12">Cache domain-containing protein</fullName>
    </submittedName>
</protein>
<organism evidence="12 13">
    <name type="scientific">Candidatus Treponema excrementipullorum</name>
    <dbReference type="NCBI Taxonomy" id="2838768"/>
    <lineage>
        <taxon>Bacteria</taxon>
        <taxon>Pseudomonadati</taxon>
        <taxon>Spirochaetota</taxon>
        <taxon>Spirochaetia</taxon>
        <taxon>Spirochaetales</taxon>
        <taxon>Treponemataceae</taxon>
        <taxon>Treponema</taxon>
    </lineage>
</organism>
<evidence type="ECO:0000256" key="8">
    <source>
        <dbReference type="PROSITE-ProRule" id="PRU00284"/>
    </source>
</evidence>
<dbReference type="GO" id="GO:0007165">
    <property type="term" value="P:signal transduction"/>
    <property type="evidence" value="ECO:0007669"/>
    <property type="project" value="UniProtKB-KW"/>
</dbReference>
<dbReference type="PANTHER" id="PTHR32089:SF112">
    <property type="entry name" value="LYSOZYME-LIKE PROTEIN-RELATED"/>
    <property type="match status" value="1"/>
</dbReference>
<comment type="caution">
    <text evidence="12">The sequence shown here is derived from an EMBL/GenBank/DDBJ whole genome shotgun (WGS) entry which is preliminary data.</text>
</comment>
<dbReference type="Pfam" id="PF00015">
    <property type="entry name" value="MCPsignal"/>
    <property type="match status" value="1"/>
</dbReference>
<dbReference type="PANTHER" id="PTHR32089">
    <property type="entry name" value="METHYL-ACCEPTING CHEMOTAXIS PROTEIN MCPB"/>
    <property type="match status" value="1"/>
</dbReference>
<sequence>MEQKNKRKYLYIRLIKRIALVSFTGAVFLTLSLWWWPKYVLMEIEKETLSNNSQLLTSILNKQIEETGDTLIFIQSMGDRLSSVQNDGSAPEWLEEICTDLQFDSAAIFSPLGGLVYKQGTYHFADTVTQSMVLNVDTKEPQVKPVPSEDSIHLVGSIAILNGNNVVGTIAVEKDISTPQFLEQYSALMRCDISLFVNDIRIGTTLQDKNGAYRIGSTLNNPKVIKAVYEKKQVHTEVLIQDGTRQITVYTPIEMGVPGYTVVLAVLQPVSTINHINAQIFSYMLPAILIIFNIVTILCTSFAKRLMIIPIKQTNAAFEMLNGTDQVADLTYRIPERQKKDEIASMISSVNQFIETSQRNMRQVKTVSLALQNVGETMATNSEETASAEEQILASINGIHHQVLVQNTTLDKVQHTMNEGLIHFQNLNQMIEEQTQSIIESSGSIEYVLSTIDVVHQTVESMVHEFRLLAQITASGKERQDQVAKQIMEMAEQSQHLAEANSVISQIASQTNLLAMNAAIEAAHAGEAGKGFSVVADEIRKLAENSAKQSKAIKNELSNISSIISDVVNTSEISVHEFSEISNRVSTTTSFVDKIDKITGEQKKSSKQVIDNIQNIAQTTLQIESSSKEVSKNVSLVQKSTQEVTEASLGITTSVSEIQSAITEINVSTQNITHMALKTRDNIEVLESMLNRFKIKQDEEEITTPPPSPYS</sequence>
<evidence type="ECO:0000256" key="3">
    <source>
        <dbReference type="ARBA" id="ARBA00022692"/>
    </source>
</evidence>
<feature type="domain" description="Methyl-accepting transducer" evidence="10">
    <location>
        <begin position="409"/>
        <end position="638"/>
    </location>
</feature>
<dbReference type="InterPro" id="IPR004089">
    <property type="entry name" value="MCPsignal_dom"/>
</dbReference>
<proteinExistence type="inferred from homology"/>
<dbReference type="AlphaFoldDB" id="A0A9E2L3H4"/>
<evidence type="ECO:0000256" key="2">
    <source>
        <dbReference type="ARBA" id="ARBA00022475"/>
    </source>
</evidence>
<dbReference type="Proteomes" id="UP000823914">
    <property type="component" value="Unassembled WGS sequence"/>
</dbReference>
<dbReference type="GO" id="GO:0006935">
    <property type="term" value="P:chemotaxis"/>
    <property type="evidence" value="ECO:0007669"/>
    <property type="project" value="InterPro"/>
</dbReference>
<evidence type="ECO:0000256" key="5">
    <source>
        <dbReference type="ARBA" id="ARBA00023136"/>
    </source>
</evidence>
<name>A0A9E2L3H4_9SPIR</name>
<keyword evidence="5 9" id="KW-0472">Membrane</keyword>
<reference evidence="12" key="2">
    <citation type="submission" date="2021-04" db="EMBL/GenBank/DDBJ databases">
        <authorList>
            <person name="Gilroy R."/>
        </authorList>
    </citation>
    <scope>NUCLEOTIDE SEQUENCE</scope>
    <source>
        <strain evidence="12">Gambia15-2214</strain>
    </source>
</reference>
<accession>A0A9E2L3H4</accession>
<dbReference type="Pfam" id="PF17202">
    <property type="entry name" value="sCache_3_3"/>
    <property type="match status" value="1"/>
</dbReference>
<evidence type="ECO:0000256" key="9">
    <source>
        <dbReference type="SAM" id="Phobius"/>
    </source>
</evidence>
<reference evidence="12" key="1">
    <citation type="journal article" date="2021" name="PeerJ">
        <title>Extensive microbial diversity within the chicken gut microbiome revealed by metagenomics and culture.</title>
        <authorList>
            <person name="Gilroy R."/>
            <person name="Ravi A."/>
            <person name="Getino M."/>
            <person name="Pursley I."/>
            <person name="Horton D.L."/>
            <person name="Alikhan N.F."/>
            <person name="Baker D."/>
            <person name="Gharbi K."/>
            <person name="Hall N."/>
            <person name="Watson M."/>
            <person name="Adriaenssens E.M."/>
            <person name="Foster-Nyarko E."/>
            <person name="Jarju S."/>
            <person name="Secka A."/>
            <person name="Antonio M."/>
            <person name="Oren A."/>
            <person name="Chaudhuri R.R."/>
            <person name="La Ragione R."/>
            <person name="Hildebrand F."/>
            <person name="Pallen M.J."/>
        </authorList>
    </citation>
    <scope>NUCLEOTIDE SEQUENCE</scope>
    <source>
        <strain evidence="12">Gambia15-2214</strain>
    </source>
</reference>
<evidence type="ECO:0000256" key="7">
    <source>
        <dbReference type="ARBA" id="ARBA00029447"/>
    </source>
</evidence>
<feature type="transmembrane region" description="Helical" evidence="9">
    <location>
        <begin position="14"/>
        <end position="36"/>
    </location>
</feature>
<evidence type="ECO:0000256" key="6">
    <source>
        <dbReference type="ARBA" id="ARBA00023224"/>
    </source>
</evidence>
<dbReference type="PRINTS" id="PR00260">
    <property type="entry name" value="CHEMTRNSDUCR"/>
</dbReference>
<dbReference type="SMART" id="SM00283">
    <property type="entry name" value="MA"/>
    <property type="match status" value="1"/>
</dbReference>
<evidence type="ECO:0000313" key="13">
    <source>
        <dbReference type="Proteomes" id="UP000823914"/>
    </source>
</evidence>
<keyword evidence="6 8" id="KW-0807">Transducer</keyword>
<dbReference type="PROSITE" id="PS50885">
    <property type="entry name" value="HAMP"/>
    <property type="match status" value="1"/>
</dbReference>
<evidence type="ECO:0000256" key="1">
    <source>
        <dbReference type="ARBA" id="ARBA00004651"/>
    </source>
</evidence>
<dbReference type="InterPro" id="IPR033463">
    <property type="entry name" value="sCache_3"/>
</dbReference>
<keyword evidence="2" id="KW-1003">Cell membrane</keyword>
<dbReference type="PROSITE" id="PS50111">
    <property type="entry name" value="CHEMOTAXIS_TRANSDUC_2"/>
    <property type="match status" value="1"/>
</dbReference>
<comment type="similarity">
    <text evidence="7">Belongs to the methyl-accepting chemotaxis (MCP) protein family.</text>
</comment>
<dbReference type="GO" id="GO:0004888">
    <property type="term" value="F:transmembrane signaling receptor activity"/>
    <property type="evidence" value="ECO:0007669"/>
    <property type="project" value="InterPro"/>
</dbReference>